<evidence type="ECO:0000313" key="2">
    <source>
        <dbReference type="Proteomes" id="UP001301140"/>
    </source>
</evidence>
<reference evidence="1 2" key="1">
    <citation type="submission" date="2023-03" db="EMBL/GenBank/DDBJ databases">
        <title>YIM 152171 draft genome.</title>
        <authorList>
            <person name="Yang Z."/>
        </authorList>
    </citation>
    <scope>NUCLEOTIDE SEQUENCE [LARGE SCALE GENOMIC DNA]</scope>
    <source>
        <strain evidence="1 2">YIM 152171</strain>
    </source>
</reference>
<proteinExistence type="predicted"/>
<dbReference type="AlphaFoldDB" id="A0AAP3UYK3"/>
<evidence type="ECO:0000313" key="1">
    <source>
        <dbReference type="EMBL" id="MDF1586038.1"/>
    </source>
</evidence>
<protein>
    <submittedName>
        <fullName evidence="1">Uncharacterized protein</fullName>
    </submittedName>
</protein>
<name>A0AAP3UYK3_9PROT</name>
<dbReference type="EMBL" id="JARGEQ010000059">
    <property type="protein sequence ID" value="MDF1586038.1"/>
    <property type="molecule type" value="Genomic_DNA"/>
</dbReference>
<comment type="caution">
    <text evidence="1">The sequence shown here is derived from an EMBL/GenBank/DDBJ whole genome shotgun (WGS) entry which is preliminary data.</text>
</comment>
<organism evidence="1 2">
    <name type="scientific">Marinimicrococcus flavescens</name>
    <dbReference type="NCBI Taxonomy" id="3031815"/>
    <lineage>
        <taxon>Bacteria</taxon>
        <taxon>Pseudomonadati</taxon>
        <taxon>Pseudomonadota</taxon>
        <taxon>Alphaproteobacteria</taxon>
        <taxon>Geminicoccales</taxon>
        <taxon>Geminicoccaceae</taxon>
        <taxon>Marinimicrococcus</taxon>
    </lineage>
</organism>
<dbReference type="RefSeq" id="WP_327788458.1">
    <property type="nucleotide sequence ID" value="NZ_JARGEQ010000059.1"/>
</dbReference>
<keyword evidence="2" id="KW-1185">Reference proteome</keyword>
<gene>
    <name evidence="1" type="ORF">PZ740_06535</name>
</gene>
<accession>A0AAP3UYK3</accession>
<dbReference type="Proteomes" id="UP001301140">
    <property type="component" value="Unassembled WGS sequence"/>
</dbReference>
<sequence length="55" mass="5730">MLVLLAAACAGPPERPLQAVPEAVPEARRGAVPARLAARRNLVRGGAYRAYPPAP</sequence>